<feature type="chain" id="PRO_5047460413" evidence="1">
    <location>
        <begin position="25"/>
        <end position="1014"/>
    </location>
</feature>
<dbReference type="SMART" id="SM00564">
    <property type="entry name" value="PQQ"/>
    <property type="match status" value="1"/>
</dbReference>
<protein>
    <submittedName>
        <fullName evidence="2">FG-GAP-like repeat-containing protein</fullName>
    </submittedName>
</protein>
<comment type="caution">
    <text evidence="2">The sequence shown here is derived from an EMBL/GenBank/DDBJ whole genome shotgun (WGS) entry which is preliminary data.</text>
</comment>
<accession>A0ABV8LGK2</accession>
<feature type="signal peptide" evidence="1">
    <location>
        <begin position="1"/>
        <end position="24"/>
    </location>
</feature>
<evidence type="ECO:0000256" key="1">
    <source>
        <dbReference type="SAM" id="SignalP"/>
    </source>
</evidence>
<keyword evidence="1" id="KW-0732">Signal</keyword>
<sequence>MPALLLVVAATVVGGVSPARPAQAAGPYPKSIDLGRPPVKGVTAAGGETARMSDGKVRTWLAISGAPAEGDPAYLAEVDPFAGKMVARYPLGGAEGAWGVSVTADGKYVYVTTYGEGHAFRLTYTGRTLTDLGAPSAGTSFLWEGDTDDQGNLWVGTFQGFIKPAPAGLLTSWSPGSNWTTRDSFGDTYKYVRSVEYAKGKVYAGLGQFTRFVRYDPATDTHVDIPLPPGVPNDMYTYQLDDAGDYLYVYFVGGTSSAKAWLYDLVTQQWVREIPGYAGPTVSDEGSDGLTYLAMSGELVGYDADTGAVTHTGFGMGAPKGIQRVVDPATGHEMVVSGQADGSILRYDLVTHTGSAVNWVDVGFQPVLTSLRSLGIGPNGWAYLGGYFAGGFAGYDPDAEAWHEYRWAHQAEGMASHGRKLYLGVYPNGALYEYDPALPFDSANPRKLFDLQSYGQERPWTVISAGKYVAVGTSPKNSQTEGAVTLYDPATGAVRVFNGIAGAGEISSLVYKNGVLYGGTLNCCTIAPQSSGKIFALDVETGTKLWQATPLAGELGVNGLAFGSDPNVLVGVTAGKAFRFNVTTRQLLSSTTLVDYTWTTSFNPRAVNLTFDSRDGYLYGTAVGTFLKLNPTTLVNSAPAGMKGGLFAASSSSGRKFATQSVAVGTHTENHLMMTQWYGRPAAPVMLSGATSDATMSRWTSTMTAFQSGQGWIQGSGYDLSKVGDRLVSGDFTCDGVDDLAVGFDTGGALRFDVWDGTALSAGPKVWGTAAVTPSSVGNRMAAGDFDGNGCTDLALFEAVSGTTGARIHRFLSDGTALTKTTSGDWSVASGYDLANVAGRFAAGDVDRDGRDDLITAYSYGTYFRFHVWNAATGYSGPNGYYQSGGFDLNNVADRMVVGDFDGDGDDEPALFYTYGGSHARLFRWTASGTQFTLASPDWEVTSGYTLSEVGNRMAVGDVDDDGREDVIVAYDYGPDFRYHVWLSGWSYTGPAGWYDSGTFDVDLAGGRVVMGVW</sequence>
<proteinExistence type="predicted"/>
<organism evidence="2 3">
    <name type="scientific">Hamadaea flava</name>
    <dbReference type="NCBI Taxonomy" id="1742688"/>
    <lineage>
        <taxon>Bacteria</taxon>
        <taxon>Bacillati</taxon>
        <taxon>Actinomycetota</taxon>
        <taxon>Actinomycetes</taxon>
        <taxon>Micromonosporales</taxon>
        <taxon>Micromonosporaceae</taxon>
        <taxon>Hamadaea</taxon>
    </lineage>
</organism>
<dbReference type="SUPFAM" id="SSF69318">
    <property type="entry name" value="Integrin alpha N-terminal domain"/>
    <property type="match status" value="1"/>
</dbReference>
<gene>
    <name evidence="2" type="ORF">ACFOZ4_05520</name>
</gene>
<dbReference type="SUPFAM" id="SSF50998">
    <property type="entry name" value="Quinoprotein alcohol dehydrogenase-like"/>
    <property type="match status" value="1"/>
</dbReference>
<keyword evidence="3" id="KW-1185">Reference proteome</keyword>
<dbReference type="Gene3D" id="2.40.128.340">
    <property type="match status" value="2"/>
</dbReference>
<evidence type="ECO:0000313" key="3">
    <source>
        <dbReference type="Proteomes" id="UP001595816"/>
    </source>
</evidence>
<dbReference type="EMBL" id="JBHSAY010000004">
    <property type="protein sequence ID" value="MFC4130061.1"/>
    <property type="molecule type" value="Genomic_DNA"/>
</dbReference>
<dbReference type="SUPFAM" id="SSF63829">
    <property type="entry name" value="Calcium-dependent phosphotriesterase"/>
    <property type="match status" value="1"/>
</dbReference>
<reference evidence="3" key="1">
    <citation type="journal article" date="2019" name="Int. J. Syst. Evol. Microbiol.">
        <title>The Global Catalogue of Microorganisms (GCM) 10K type strain sequencing project: providing services to taxonomists for standard genome sequencing and annotation.</title>
        <authorList>
            <consortium name="The Broad Institute Genomics Platform"/>
            <consortium name="The Broad Institute Genome Sequencing Center for Infectious Disease"/>
            <person name="Wu L."/>
            <person name="Ma J."/>
        </authorList>
    </citation>
    <scope>NUCLEOTIDE SEQUENCE [LARGE SCALE GENOMIC DNA]</scope>
    <source>
        <strain evidence="3">CGMCC 4.7289</strain>
    </source>
</reference>
<dbReference type="Proteomes" id="UP001595816">
    <property type="component" value="Unassembled WGS sequence"/>
</dbReference>
<dbReference type="RefSeq" id="WP_253755777.1">
    <property type="nucleotide sequence ID" value="NZ_JAMZDZ010000001.1"/>
</dbReference>
<dbReference type="Gene3D" id="2.130.10.10">
    <property type="entry name" value="YVTN repeat-like/Quinoprotein amine dehydrogenase"/>
    <property type="match status" value="2"/>
</dbReference>
<dbReference type="InterPro" id="IPR028994">
    <property type="entry name" value="Integrin_alpha_N"/>
</dbReference>
<dbReference type="InterPro" id="IPR018391">
    <property type="entry name" value="PQQ_b-propeller_rpt"/>
</dbReference>
<dbReference type="InterPro" id="IPR011047">
    <property type="entry name" value="Quinoprotein_ADH-like_sf"/>
</dbReference>
<evidence type="ECO:0000313" key="2">
    <source>
        <dbReference type="EMBL" id="MFC4130061.1"/>
    </source>
</evidence>
<dbReference type="InterPro" id="IPR015943">
    <property type="entry name" value="WD40/YVTN_repeat-like_dom_sf"/>
</dbReference>
<name>A0ABV8LGK2_9ACTN</name>